<sequence>MIFPVISSSCLGMGCFSKNIGGLPRETTLAEELEGYGINFKLGGRKITDYSLVMGKLLPNFLGLLKLQDLSKKYYLAYRVPLLVKLQRKAHFKLDTIKSKAYYSQE</sequence>
<name>A0ABX7PWJ6_9BACT</name>
<accession>A0ABX7PWJ6</accession>
<dbReference type="Proteomes" id="UP000663088">
    <property type="component" value="Chromosome"/>
</dbReference>
<gene>
    <name evidence="1" type="ORF">EM20IM_00905</name>
</gene>
<organism evidence="1 2">
    <name type="scientific">Candidatus Methylacidiphilum infernorum</name>
    <dbReference type="NCBI Taxonomy" id="511746"/>
    <lineage>
        <taxon>Bacteria</taxon>
        <taxon>Pseudomonadati</taxon>
        <taxon>Verrucomicrobiota</taxon>
        <taxon>Methylacidiphilae</taxon>
        <taxon>Methylacidiphilales</taxon>
        <taxon>Methylacidiphilaceae</taxon>
        <taxon>Methylacidiphilum (ex Ratnadevi et al. 2023)</taxon>
    </lineage>
</organism>
<evidence type="ECO:0000313" key="2">
    <source>
        <dbReference type="Proteomes" id="UP000663088"/>
    </source>
</evidence>
<reference evidence="1 2" key="1">
    <citation type="submission" date="2020-12" db="EMBL/GenBank/DDBJ databases">
        <authorList>
            <person name="Awala S.I."/>
            <person name="Gwak J.-H."/>
            <person name="Kim S.-J."/>
            <person name="Rhee S.-K."/>
        </authorList>
    </citation>
    <scope>NUCLEOTIDE SEQUENCE [LARGE SCALE GENOMIC DNA]</scope>
    <source>
        <strain evidence="1 2">IT5</strain>
    </source>
</reference>
<protein>
    <submittedName>
        <fullName evidence="1">Uncharacterized protein</fullName>
    </submittedName>
</protein>
<proteinExistence type="predicted"/>
<dbReference type="EMBL" id="CP065956">
    <property type="protein sequence ID" value="QSR86964.1"/>
    <property type="molecule type" value="Genomic_DNA"/>
</dbReference>
<evidence type="ECO:0000313" key="1">
    <source>
        <dbReference type="EMBL" id="QSR86964.1"/>
    </source>
</evidence>
<dbReference type="RefSeq" id="WP_206847416.1">
    <property type="nucleotide sequence ID" value="NZ_CP065956.1"/>
</dbReference>
<keyword evidence="2" id="KW-1185">Reference proteome</keyword>